<proteinExistence type="predicted"/>
<accession>A0A6J4JYN4</accession>
<organism evidence="2">
    <name type="scientific">uncultured Gemmatimonadaceae bacterium</name>
    <dbReference type="NCBI Taxonomy" id="246130"/>
    <lineage>
        <taxon>Bacteria</taxon>
        <taxon>Pseudomonadati</taxon>
        <taxon>Gemmatimonadota</taxon>
        <taxon>Gemmatimonadia</taxon>
        <taxon>Gemmatimonadales</taxon>
        <taxon>Gemmatimonadaceae</taxon>
        <taxon>environmental samples</taxon>
    </lineage>
</organism>
<protein>
    <submittedName>
        <fullName evidence="2">Uncharacterized protein</fullName>
    </submittedName>
</protein>
<dbReference type="EMBL" id="CADCTU010000028">
    <property type="protein sequence ID" value="CAA9291116.1"/>
    <property type="molecule type" value="Genomic_DNA"/>
</dbReference>
<name>A0A6J4JYN4_9BACT</name>
<feature type="non-terminal residue" evidence="2">
    <location>
        <position position="123"/>
    </location>
</feature>
<dbReference type="AlphaFoldDB" id="A0A6J4JYN4"/>
<evidence type="ECO:0000256" key="1">
    <source>
        <dbReference type="SAM" id="MobiDB-lite"/>
    </source>
</evidence>
<evidence type="ECO:0000313" key="2">
    <source>
        <dbReference type="EMBL" id="CAA9291116.1"/>
    </source>
</evidence>
<feature type="non-terminal residue" evidence="2">
    <location>
        <position position="1"/>
    </location>
</feature>
<feature type="compositionally biased region" description="Low complexity" evidence="1">
    <location>
        <begin position="82"/>
        <end position="91"/>
    </location>
</feature>
<reference evidence="2" key="1">
    <citation type="submission" date="2020-02" db="EMBL/GenBank/DDBJ databases">
        <authorList>
            <person name="Meier V. D."/>
        </authorList>
    </citation>
    <scope>NUCLEOTIDE SEQUENCE</scope>
    <source>
        <strain evidence="2">AVDCRST_MAG11</strain>
    </source>
</reference>
<gene>
    <name evidence="2" type="ORF">AVDCRST_MAG11-118</name>
</gene>
<feature type="compositionally biased region" description="Basic and acidic residues" evidence="1">
    <location>
        <begin position="98"/>
        <end position="107"/>
    </location>
</feature>
<feature type="region of interest" description="Disordered" evidence="1">
    <location>
        <begin position="1"/>
        <end position="123"/>
    </location>
</feature>
<feature type="compositionally biased region" description="Basic and acidic residues" evidence="1">
    <location>
        <begin position="114"/>
        <end position="123"/>
    </location>
</feature>
<sequence>APVKRSTRPPRASTVGRARARHGRSRTTLPAVRRDGAGRGRRPLEGAVPPGGQGHRRVRPRARGAGGNPGQPRARRDRRGARAALRGPRAVRAGRAHGRGDCVRAPRADPVGEAARRSTERRV</sequence>
<feature type="compositionally biased region" description="Basic and acidic residues" evidence="1">
    <location>
        <begin position="32"/>
        <end position="44"/>
    </location>
</feature>